<evidence type="ECO:0000256" key="1">
    <source>
        <dbReference type="SAM" id="Phobius"/>
    </source>
</evidence>
<dbReference type="VEuPathDB" id="FungiDB:AFLA_014000"/>
<dbReference type="EMBL" id="ML734554">
    <property type="protein sequence ID" value="KAB8252619.1"/>
    <property type="molecule type" value="Genomic_DNA"/>
</dbReference>
<name>A0A5N6HFZ8_ASPFL</name>
<dbReference type="Proteomes" id="UP000325434">
    <property type="component" value="Unassembled WGS sequence"/>
</dbReference>
<gene>
    <name evidence="2" type="ORF">BDV35DRAFT_335696</name>
</gene>
<organism evidence="2">
    <name type="scientific">Aspergillus flavus</name>
    <dbReference type="NCBI Taxonomy" id="5059"/>
    <lineage>
        <taxon>Eukaryota</taxon>
        <taxon>Fungi</taxon>
        <taxon>Dikarya</taxon>
        <taxon>Ascomycota</taxon>
        <taxon>Pezizomycotina</taxon>
        <taxon>Eurotiomycetes</taxon>
        <taxon>Eurotiomycetidae</taxon>
        <taxon>Eurotiales</taxon>
        <taxon>Aspergillaceae</taxon>
        <taxon>Aspergillus</taxon>
        <taxon>Aspergillus subgen. Circumdati</taxon>
    </lineage>
</organism>
<protein>
    <submittedName>
        <fullName evidence="2">Uncharacterized protein</fullName>
    </submittedName>
</protein>
<feature type="transmembrane region" description="Helical" evidence="1">
    <location>
        <begin position="37"/>
        <end position="55"/>
    </location>
</feature>
<dbReference type="AlphaFoldDB" id="A0A5N6HFZ8"/>
<evidence type="ECO:0000313" key="2">
    <source>
        <dbReference type="EMBL" id="KAB8252619.1"/>
    </source>
</evidence>
<proteinExistence type="predicted"/>
<accession>A0A5N6HFZ8</accession>
<keyword evidence="1" id="KW-0472">Membrane</keyword>
<keyword evidence="1" id="KW-0812">Transmembrane</keyword>
<sequence>MSGVVPRYRALGHSHTPINSVPGSAEALIMAWSPETIIALVTLLVTSPSTLLLVWKYIRRRRKRCVCDTLERAESFCISTPSSNRRPTHCTLGHLEIILGMGPYREGILMQTYTHVPPRNSMTRPWPSYCCHEQRCEISPASTARPVREWD</sequence>
<keyword evidence="1" id="KW-1133">Transmembrane helix</keyword>
<reference evidence="2" key="1">
    <citation type="submission" date="2019-04" db="EMBL/GenBank/DDBJ databases">
        <title>Friends and foes A comparative genomics study of 23 Aspergillus species from section Flavi.</title>
        <authorList>
            <consortium name="DOE Joint Genome Institute"/>
            <person name="Kjaerbolling I."/>
            <person name="Vesth T."/>
            <person name="Frisvad J.C."/>
            <person name="Nybo J.L."/>
            <person name="Theobald S."/>
            <person name="Kildgaard S."/>
            <person name="Isbrandt T."/>
            <person name="Kuo A."/>
            <person name="Sato A."/>
            <person name="Lyhne E.K."/>
            <person name="Kogle M.E."/>
            <person name="Wiebenga A."/>
            <person name="Kun R.S."/>
            <person name="Lubbers R.J."/>
            <person name="Makela M.R."/>
            <person name="Barry K."/>
            <person name="Chovatia M."/>
            <person name="Clum A."/>
            <person name="Daum C."/>
            <person name="Haridas S."/>
            <person name="He G."/>
            <person name="LaButti K."/>
            <person name="Lipzen A."/>
            <person name="Mondo S."/>
            <person name="Riley R."/>
            <person name="Salamov A."/>
            <person name="Simmons B.A."/>
            <person name="Magnuson J.K."/>
            <person name="Henrissat B."/>
            <person name="Mortensen U.H."/>
            <person name="Larsen T.O."/>
            <person name="Devries R.P."/>
            <person name="Grigoriev I.V."/>
            <person name="Machida M."/>
            <person name="Baker S.E."/>
            <person name="Andersen M.R."/>
        </authorList>
    </citation>
    <scope>NUCLEOTIDE SEQUENCE [LARGE SCALE GENOMIC DNA]</scope>
    <source>
        <strain evidence="2">CBS 121.62</strain>
    </source>
</reference>